<keyword evidence="2" id="KW-1185">Reference proteome</keyword>
<organism evidence="1 2">
    <name type="scientific">Lacrimispora amygdalina</name>
    <dbReference type="NCBI Taxonomy" id="253257"/>
    <lineage>
        <taxon>Bacteria</taxon>
        <taxon>Bacillati</taxon>
        <taxon>Bacillota</taxon>
        <taxon>Clostridia</taxon>
        <taxon>Lachnospirales</taxon>
        <taxon>Lachnospiraceae</taxon>
        <taxon>Lacrimispora</taxon>
    </lineage>
</organism>
<gene>
    <name evidence="1" type="ORF">LAD12857_06070</name>
</gene>
<evidence type="ECO:0008006" key="3">
    <source>
        <dbReference type="Google" id="ProtNLM"/>
    </source>
</evidence>
<sequence length="703" mass="76094">MLGLGNALNKVKSLVPKVVNAGNKVVKTAVKKVADSALGRAVSSIPSTVRAGAAKVGQITRKAVAAIPKIIEPVKKKAVEKAVQIKNTVTAKAVQIKSAVNTAIGQANQAIVNKSNQVIKTVGQIQNAVEKNVNEFNTVTEQKNKRIVEKLKVEWANTSSDLIRGVISEGAFPNNFSIRSSSLLLEFMLKYRRSVIEEYPILEFPVPVLRGPLNFIRNEITNKGAAAGSFIYKQKIPGLSDFVGELTDQRGPGAESNAFSVVGAGVRGVVVKGALGMVDGFASLIDDPVTALEGLNSIVAHPDETIPVMCEGAKTFWNEKVVNGSPEDRAEVVGQAVFEVATWLVGVGEAKTGATLGKTAKVARGTETIEDLSKANKVLKSYRLADGVDAATDTLKIAKSAETVIGKTTSKINKPWLKNLGKTAAKNLDDAIIKTSKKTGDFIDNIRWGMKQHSNGPKLAFETVGNIDSLSSTGDMIADYFSRIKKIVKNKLDSTGNHNVNIKPKVDAEDVSKSIKKSGTGPGTIAEGAGKYTGIGKTGKGIPQEKVSPDVLKQIELDSNAAYGYSPKKGTPYEKYDFTDIAKTNENRLIREEYLEQSKVIQNEIEEMTKVGASKQEIADKVVNMRNADKVKARAKMPPEDLAPIEQRNLKIYGNKIGPDAEWLFKKNKLKFPNKTDTEIWEYIIENSMKKDQVINTLLGIDH</sequence>
<evidence type="ECO:0000313" key="2">
    <source>
        <dbReference type="Proteomes" id="UP001419084"/>
    </source>
</evidence>
<dbReference type="Proteomes" id="UP001419084">
    <property type="component" value="Unassembled WGS sequence"/>
</dbReference>
<reference evidence="1 2" key="1">
    <citation type="journal article" date="2024" name="Int. J. Syst. Evol. Microbiol.">
        <title>Lacrimispora brassicae sp. nov. isolated from fermented cabbage, and proposal of Clostridium indicum Gundawar et al. 2019 and Clostridium methoxybenzovorans Mechichi et al. 1999 as heterotypic synonyms of Lacrimispora amygdalina (Parshina et al. 2003) Haas and Blanchard 2020 and Lacrimispora indolis (McClung and McCoy 1957) Haas and Blanchard 2020, respectively.</title>
        <authorList>
            <person name="Kobayashi H."/>
            <person name="Tanizawa Y."/>
            <person name="Sakamoto M."/>
            <person name="Ohkuma M."/>
            <person name="Tohno M."/>
        </authorList>
    </citation>
    <scope>NUCLEOTIDE SEQUENCE [LARGE SCALE GENOMIC DNA]</scope>
    <source>
        <strain evidence="1 2">DSM 12857</strain>
    </source>
</reference>
<accession>A0ABQ5M244</accession>
<dbReference type="EMBL" id="BRPJ01000010">
    <property type="protein sequence ID" value="GLB28684.1"/>
    <property type="molecule type" value="Genomic_DNA"/>
</dbReference>
<comment type="caution">
    <text evidence="1">The sequence shown here is derived from an EMBL/GenBank/DDBJ whole genome shotgun (WGS) entry which is preliminary data.</text>
</comment>
<evidence type="ECO:0000313" key="1">
    <source>
        <dbReference type="EMBL" id="GLB28684.1"/>
    </source>
</evidence>
<name>A0ABQ5M244_9FIRM</name>
<proteinExistence type="predicted"/>
<dbReference type="RefSeq" id="WP_346064600.1">
    <property type="nucleotide sequence ID" value="NZ_BRPJ01000010.1"/>
</dbReference>
<protein>
    <recommendedName>
        <fullName evidence="3">Pre-toxin TG domain-containing protein</fullName>
    </recommendedName>
</protein>